<dbReference type="Proteomes" id="UP000801492">
    <property type="component" value="Unassembled WGS sequence"/>
</dbReference>
<dbReference type="InterPro" id="IPR001478">
    <property type="entry name" value="PDZ"/>
</dbReference>
<dbReference type="Pfam" id="PF00168">
    <property type="entry name" value="C2"/>
    <property type="match status" value="1"/>
</dbReference>
<feature type="region of interest" description="Disordered" evidence="1">
    <location>
        <begin position="977"/>
        <end position="1002"/>
    </location>
</feature>
<feature type="compositionally biased region" description="Basic and acidic residues" evidence="1">
    <location>
        <begin position="397"/>
        <end position="414"/>
    </location>
</feature>
<dbReference type="InterPro" id="IPR035892">
    <property type="entry name" value="C2_domain_sf"/>
</dbReference>
<dbReference type="GO" id="GO:0005634">
    <property type="term" value="C:nucleus"/>
    <property type="evidence" value="ECO:0007669"/>
    <property type="project" value="TreeGrafter"/>
</dbReference>
<evidence type="ECO:0000259" key="3">
    <source>
        <dbReference type="PROSITE" id="PS50106"/>
    </source>
</evidence>
<dbReference type="PANTHER" id="PTHR46848">
    <property type="entry name" value="REGULATOR OF G-PROTEIN SIGNALING 3"/>
    <property type="match status" value="1"/>
</dbReference>
<gene>
    <name evidence="4" type="ORF">ILUMI_11188</name>
</gene>
<feature type="region of interest" description="Disordered" evidence="1">
    <location>
        <begin position="141"/>
        <end position="163"/>
    </location>
</feature>
<feature type="compositionally biased region" description="Basic and acidic residues" evidence="1">
    <location>
        <begin position="61"/>
        <end position="72"/>
    </location>
</feature>
<dbReference type="SUPFAM" id="SSF49562">
    <property type="entry name" value="C2 domain (Calcium/lipid-binding domain, CaLB)"/>
    <property type="match status" value="1"/>
</dbReference>
<dbReference type="GO" id="GO:0005886">
    <property type="term" value="C:plasma membrane"/>
    <property type="evidence" value="ECO:0007669"/>
    <property type="project" value="TreeGrafter"/>
</dbReference>
<sequence length="1037" mass="117921">MLKWAVTRRVSASESNVPRPPSSDVYNNIRRRDVAGFAKTNCRRSSSSRRRSASRKSTSPHIDKVNSEENKENCFTSTPIKPAENYYHYDALRDVSNLTPTDTNNRRIRSGKRCRLEQNDKKENYRETNFIHKSPFSEKKKKKKKACLNRSHDQHFTSSTNKPENRFSANYFKPFYPPDSHIEGIAKLEGLCGCKSDNSLSKVLNPDKQMPEYYAPTLPTFDVEDSPCFMRTNHNLDALNRKSCPSRLTMPLSSISRYQFNDISFEENYPPKKKSKVEFGNAVSHSNSKEISSDTEIETSNQKKPKHYSPTKINVSPLVKRLIDLRFSKISYESGRRKETRTNNDSSYINNLSLDQIVDAILETTNENDNSGTKEISSGNTSMVVNLDPRLQERENELNETHEENLINSEHERQISASTSSYDRNSFDSGFSSTTAKQFHRVGDNFICKCNNNNDKMKRFEKAQMHKEEINCDKTIIDLSDTYNERCVDWNINVRKRSYSCTQQPEQSRMDISNENDFDSNFALKRQKCIRRRKPSNVGKSGRNRSEEMEMKASGTSLTSEQLFLNSNKVNEIKNEESSSSFDTSNISDLCSFSENSNSSNAVLQQTYTAKSNSQVFNRRTRRCLSFETSAIDDKLAAPEGFSTPKSENTEIKGSVDLEISHQNNEILVKVLRCKDLSRMGAEEPINAYVKVILSDRIGDVHKKRNGILQRTAVQANSCRPTFNHTFRLPIHKQDINKRLHIEVWHRDRTCRRSDFLGCMSFTIKNVIKKEISGSYRLLPQSTGRCQNVPITKHNLAHSFASAVNESDIHTEDFVNMCESQTTNEEIMSIDDFDSEFKKTSNPALLNQHQKDADENLFLRYLELDPTEGPEAIPAALQRKATGNKNGRTPFTTTKKLIRAPKSGFGFSVVWTHPPRIERVEKGLPADRAGILPGDYIIFVDKHNVVTMPEIDILNLIKSFGNQITLEIFRRNASRNGSTMSVRPLPNPSGLPSASFTTHRPSTVGSINTASAECSTRRRLHLPQVTFTAEVGSGVIV</sequence>
<feature type="compositionally biased region" description="Polar residues" evidence="1">
    <location>
        <begin position="415"/>
        <end position="427"/>
    </location>
</feature>
<protein>
    <submittedName>
        <fullName evidence="4">Uncharacterized protein</fullName>
    </submittedName>
</protein>
<feature type="region of interest" description="Disordered" evidence="1">
    <location>
        <begin position="284"/>
        <end position="311"/>
    </location>
</feature>
<dbReference type="EMBL" id="VTPC01006388">
    <property type="protein sequence ID" value="KAF2894988.1"/>
    <property type="molecule type" value="Genomic_DNA"/>
</dbReference>
<feature type="region of interest" description="Disordered" evidence="1">
    <location>
        <begin position="397"/>
        <end position="427"/>
    </location>
</feature>
<dbReference type="PANTHER" id="PTHR46848:SF1">
    <property type="entry name" value="REGULATOR OF G-PROTEIN SIGNALING 3"/>
    <property type="match status" value="1"/>
</dbReference>
<name>A0A8K0GE67_IGNLU</name>
<dbReference type="SUPFAM" id="SSF50156">
    <property type="entry name" value="PDZ domain-like"/>
    <property type="match status" value="1"/>
</dbReference>
<evidence type="ECO:0000313" key="5">
    <source>
        <dbReference type="Proteomes" id="UP000801492"/>
    </source>
</evidence>
<feature type="region of interest" description="Disordered" evidence="1">
    <location>
        <begin position="39"/>
        <end position="76"/>
    </location>
</feature>
<evidence type="ECO:0000256" key="1">
    <source>
        <dbReference type="SAM" id="MobiDB-lite"/>
    </source>
</evidence>
<accession>A0A8K0GE67</accession>
<dbReference type="OrthoDB" id="410721at2759"/>
<feature type="domain" description="PDZ" evidence="3">
    <location>
        <begin position="894"/>
        <end position="972"/>
    </location>
</feature>
<comment type="caution">
    <text evidence="4">The sequence shown here is derived from an EMBL/GenBank/DDBJ whole genome shotgun (WGS) entry which is preliminary data.</text>
</comment>
<feature type="region of interest" description="Disordered" evidence="1">
    <location>
        <begin position="533"/>
        <end position="558"/>
    </location>
</feature>
<organism evidence="4 5">
    <name type="scientific">Ignelater luminosus</name>
    <name type="common">Cucubano</name>
    <name type="synonym">Pyrophorus luminosus</name>
    <dbReference type="NCBI Taxonomy" id="2038154"/>
    <lineage>
        <taxon>Eukaryota</taxon>
        <taxon>Metazoa</taxon>
        <taxon>Ecdysozoa</taxon>
        <taxon>Arthropoda</taxon>
        <taxon>Hexapoda</taxon>
        <taxon>Insecta</taxon>
        <taxon>Pterygota</taxon>
        <taxon>Neoptera</taxon>
        <taxon>Endopterygota</taxon>
        <taxon>Coleoptera</taxon>
        <taxon>Polyphaga</taxon>
        <taxon>Elateriformia</taxon>
        <taxon>Elateroidea</taxon>
        <taxon>Elateridae</taxon>
        <taxon>Agrypninae</taxon>
        <taxon>Pyrophorini</taxon>
        <taxon>Ignelater</taxon>
    </lineage>
</organism>
<keyword evidence="5" id="KW-1185">Reference proteome</keyword>
<dbReference type="Gene3D" id="2.60.40.150">
    <property type="entry name" value="C2 domain"/>
    <property type="match status" value="1"/>
</dbReference>
<dbReference type="PROSITE" id="PS50004">
    <property type="entry name" value="C2"/>
    <property type="match status" value="1"/>
</dbReference>
<dbReference type="SMART" id="SM00239">
    <property type="entry name" value="C2"/>
    <property type="match status" value="1"/>
</dbReference>
<dbReference type="PROSITE" id="PS50106">
    <property type="entry name" value="PDZ"/>
    <property type="match status" value="1"/>
</dbReference>
<feature type="compositionally biased region" description="Polar residues" evidence="1">
    <location>
        <begin position="990"/>
        <end position="1002"/>
    </location>
</feature>
<reference evidence="4" key="1">
    <citation type="submission" date="2019-08" db="EMBL/GenBank/DDBJ databases">
        <title>The genome of the North American firefly Photinus pyralis.</title>
        <authorList>
            <consortium name="Photinus pyralis genome working group"/>
            <person name="Fallon T.R."/>
            <person name="Sander Lower S.E."/>
            <person name="Weng J.-K."/>
        </authorList>
    </citation>
    <scope>NUCLEOTIDE SEQUENCE</scope>
    <source>
        <strain evidence="4">TRF0915ILg1</strain>
        <tissue evidence="4">Whole body</tissue>
    </source>
</reference>
<dbReference type="InterPro" id="IPR036034">
    <property type="entry name" value="PDZ_sf"/>
</dbReference>
<dbReference type="InterPro" id="IPR000008">
    <property type="entry name" value="C2_dom"/>
</dbReference>
<evidence type="ECO:0000313" key="4">
    <source>
        <dbReference type="EMBL" id="KAF2894988.1"/>
    </source>
</evidence>
<dbReference type="AlphaFoldDB" id="A0A8K0GE67"/>
<feature type="domain" description="C2" evidence="2">
    <location>
        <begin position="648"/>
        <end position="779"/>
    </location>
</feature>
<evidence type="ECO:0000259" key="2">
    <source>
        <dbReference type="PROSITE" id="PS50004"/>
    </source>
</evidence>
<dbReference type="Pfam" id="PF00595">
    <property type="entry name" value="PDZ"/>
    <property type="match status" value="1"/>
</dbReference>
<dbReference type="SMART" id="SM00228">
    <property type="entry name" value="PDZ"/>
    <property type="match status" value="1"/>
</dbReference>
<dbReference type="Gene3D" id="2.30.42.10">
    <property type="match status" value="1"/>
</dbReference>
<proteinExistence type="predicted"/>